<dbReference type="PANTHER" id="PTHR36302:SF1">
    <property type="entry name" value="COPPER CHAPERONE PCU(A)C"/>
    <property type="match status" value="1"/>
</dbReference>
<dbReference type="InterPro" id="IPR036182">
    <property type="entry name" value="PCuAC_sf"/>
</dbReference>
<gene>
    <name evidence="2" type="ORF">GGR44_000915</name>
</gene>
<accession>A0A7W6DK49</accession>
<dbReference type="Gene3D" id="2.60.40.1890">
    <property type="entry name" value="PCu(A)C copper chaperone"/>
    <property type="match status" value="1"/>
</dbReference>
<keyword evidence="1" id="KW-0732">Signal</keyword>
<dbReference type="AlphaFoldDB" id="A0A7W6DK49"/>
<dbReference type="SUPFAM" id="SSF110087">
    <property type="entry name" value="DR1885-like metal-binding protein"/>
    <property type="match status" value="1"/>
</dbReference>
<evidence type="ECO:0000313" key="3">
    <source>
        <dbReference type="Proteomes" id="UP000552757"/>
    </source>
</evidence>
<reference evidence="2 3" key="1">
    <citation type="submission" date="2020-08" db="EMBL/GenBank/DDBJ databases">
        <title>Genomic Encyclopedia of Type Strains, Phase IV (KMG-IV): sequencing the most valuable type-strain genomes for metagenomic binning, comparative biology and taxonomic classification.</title>
        <authorList>
            <person name="Goeker M."/>
        </authorList>
    </citation>
    <scope>NUCLEOTIDE SEQUENCE [LARGE SCALE GENOMIC DNA]</scope>
    <source>
        <strain evidence="2 3">DSM 29348</strain>
    </source>
</reference>
<name>A0A7W6DK49_9SPHN</name>
<comment type="caution">
    <text evidence="2">The sequence shown here is derived from an EMBL/GenBank/DDBJ whole genome shotgun (WGS) entry which is preliminary data.</text>
</comment>
<evidence type="ECO:0000256" key="1">
    <source>
        <dbReference type="SAM" id="SignalP"/>
    </source>
</evidence>
<dbReference type="RefSeq" id="WP_183954294.1">
    <property type="nucleotide sequence ID" value="NZ_JACIEB010000002.1"/>
</dbReference>
<feature type="signal peptide" evidence="1">
    <location>
        <begin position="1"/>
        <end position="17"/>
    </location>
</feature>
<proteinExistence type="predicted"/>
<feature type="chain" id="PRO_5030541259" description="Copper chaperone PCu(A)C" evidence="1">
    <location>
        <begin position="18"/>
        <end position="172"/>
    </location>
</feature>
<evidence type="ECO:0008006" key="4">
    <source>
        <dbReference type="Google" id="ProtNLM"/>
    </source>
</evidence>
<dbReference type="PANTHER" id="PTHR36302">
    <property type="entry name" value="BLR7088 PROTEIN"/>
    <property type="match status" value="1"/>
</dbReference>
<protein>
    <recommendedName>
        <fullName evidence="4">Copper chaperone PCu(A)C</fullName>
    </recommendedName>
</protein>
<dbReference type="EMBL" id="JACIEB010000002">
    <property type="protein sequence ID" value="MBB3981268.1"/>
    <property type="molecule type" value="Genomic_DNA"/>
</dbReference>
<dbReference type="Proteomes" id="UP000552757">
    <property type="component" value="Unassembled WGS sequence"/>
</dbReference>
<dbReference type="InterPro" id="IPR007410">
    <property type="entry name" value="LpqE-like"/>
</dbReference>
<sequence>MRAIFPALALFSLASLAACGDPAPTYVDQAWIRVSPNADSPSAGYFTVHGGDAPVTLRGVLTDRAQRVEMHETINDGGMMKMQAVDSVDVPAKGTVTFAPGGKHIMLWGINPAAVEQGKMPLTFLFSNGDRIIVDAVVQKPKDAIADEGAAKAMSGHEAMNMSGNMAGHRGH</sequence>
<dbReference type="InterPro" id="IPR058248">
    <property type="entry name" value="Lxx211020-like"/>
</dbReference>
<organism evidence="2 3">
    <name type="scientific">Sphingobium fontiphilum</name>
    <dbReference type="NCBI Taxonomy" id="944425"/>
    <lineage>
        <taxon>Bacteria</taxon>
        <taxon>Pseudomonadati</taxon>
        <taxon>Pseudomonadota</taxon>
        <taxon>Alphaproteobacteria</taxon>
        <taxon>Sphingomonadales</taxon>
        <taxon>Sphingomonadaceae</taxon>
        <taxon>Sphingobium</taxon>
    </lineage>
</organism>
<evidence type="ECO:0000313" key="2">
    <source>
        <dbReference type="EMBL" id="MBB3981268.1"/>
    </source>
</evidence>
<dbReference type="PROSITE" id="PS51257">
    <property type="entry name" value="PROKAR_LIPOPROTEIN"/>
    <property type="match status" value="1"/>
</dbReference>
<keyword evidence="3" id="KW-1185">Reference proteome</keyword>
<dbReference type="Pfam" id="PF04314">
    <property type="entry name" value="PCuAC"/>
    <property type="match status" value="1"/>
</dbReference>